<feature type="domain" description="PLAT" evidence="1">
    <location>
        <begin position="119"/>
        <end position="143"/>
    </location>
</feature>
<reference evidence="3 4" key="1">
    <citation type="journal article" date="2009" name="Environ. Microbiol.">
        <title>Genome sequence of Desulfobacterium autotrophicum HRM2, a marine sulfate reducer oxidizing organic carbon completely to carbon dioxide.</title>
        <authorList>
            <person name="Strittmatter A.W."/>
            <person name="Liesegang H."/>
            <person name="Rabus R."/>
            <person name="Decker I."/>
            <person name="Amann J."/>
            <person name="Andres S."/>
            <person name="Henne A."/>
            <person name="Fricke W.F."/>
            <person name="Martinez-Arias R."/>
            <person name="Bartels D."/>
            <person name="Goesmann A."/>
            <person name="Krause L."/>
            <person name="Puehler A."/>
            <person name="Klenk H.P."/>
            <person name="Richter M."/>
            <person name="Schuler M."/>
            <person name="Gloeckner F.O."/>
            <person name="Meyerdierks A."/>
            <person name="Gottschalk G."/>
            <person name="Amann R."/>
        </authorList>
    </citation>
    <scope>NUCLEOTIDE SEQUENCE [LARGE SCALE GENOMIC DNA]</scope>
    <source>
        <strain evidence="4">ATCC 43914 / DSM 3382 / HRM2</strain>
    </source>
</reference>
<dbReference type="PROSITE" id="PS50095">
    <property type="entry name" value="PLAT"/>
    <property type="match status" value="1"/>
</dbReference>
<organism evidence="3 4">
    <name type="scientific">Desulforapulum autotrophicum (strain ATCC 43914 / DSM 3382 / VKM B-1955 / HRM2)</name>
    <name type="common">Desulfobacterium autotrophicum</name>
    <dbReference type="NCBI Taxonomy" id="177437"/>
    <lineage>
        <taxon>Bacteria</taxon>
        <taxon>Pseudomonadati</taxon>
        <taxon>Thermodesulfobacteriota</taxon>
        <taxon>Desulfobacteria</taxon>
        <taxon>Desulfobacterales</taxon>
        <taxon>Desulfobacteraceae</taxon>
        <taxon>Desulforapulum</taxon>
    </lineage>
</organism>
<dbReference type="Pfam" id="PF00041">
    <property type="entry name" value="fn3"/>
    <property type="match status" value="1"/>
</dbReference>
<evidence type="ECO:0000259" key="2">
    <source>
        <dbReference type="PROSITE" id="PS50853"/>
    </source>
</evidence>
<protein>
    <recommendedName>
        <fullName evidence="5">Fibronectin type-III domain-containing protein</fullName>
    </recommendedName>
</protein>
<dbReference type="Proteomes" id="UP000000442">
    <property type="component" value="Chromosome"/>
</dbReference>
<dbReference type="OrthoDB" id="5388936at2"/>
<dbReference type="PROSITE" id="PS50853">
    <property type="entry name" value="FN3"/>
    <property type="match status" value="1"/>
</dbReference>
<dbReference type="RefSeq" id="WP_015904606.1">
    <property type="nucleotide sequence ID" value="NC_012108.1"/>
</dbReference>
<dbReference type="AlphaFoldDB" id="C0QIA7"/>
<dbReference type="InterPro" id="IPR003961">
    <property type="entry name" value="FN3_dom"/>
</dbReference>
<feature type="domain" description="Fibronectin type-III" evidence="2">
    <location>
        <begin position="44"/>
        <end position="143"/>
    </location>
</feature>
<dbReference type="CDD" id="cd00063">
    <property type="entry name" value="FN3"/>
    <property type="match status" value="1"/>
</dbReference>
<dbReference type="InterPro" id="IPR036116">
    <property type="entry name" value="FN3_sf"/>
</dbReference>
<evidence type="ECO:0000313" key="3">
    <source>
        <dbReference type="EMBL" id="ACN15843.1"/>
    </source>
</evidence>
<evidence type="ECO:0000259" key="1">
    <source>
        <dbReference type="PROSITE" id="PS50095"/>
    </source>
</evidence>
<proteinExistence type="predicted"/>
<gene>
    <name evidence="3" type="ordered locus">HRM2_27530</name>
</gene>
<dbReference type="KEGG" id="dat:HRM2_27530"/>
<dbReference type="InterPro" id="IPR013783">
    <property type="entry name" value="Ig-like_fold"/>
</dbReference>
<name>C0QIA7_DESAH</name>
<dbReference type="HOGENOM" id="CLU_1803039_0_0_7"/>
<evidence type="ECO:0000313" key="4">
    <source>
        <dbReference type="Proteomes" id="UP000000442"/>
    </source>
</evidence>
<dbReference type="EMBL" id="CP001087">
    <property type="protein sequence ID" value="ACN15843.1"/>
    <property type="molecule type" value="Genomic_DNA"/>
</dbReference>
<dbReference type="Gene3D" id="2.60.40.10">
    <property type="entry name" value="Immunoglobulins"/>
    <property type="match status" value="1"/>
</dbReference>
<dbReference type="STRING" id="177437.HRM2_27530"/>
<dbReference type="SUPFAM" id="SSF49265">
    <property type="entry name" value="Fibronectin type III"/>
    <property type="match status" value="1"/>
</dbReference>
<dbReference type="InterPro" id="IPR001024">
    <property type="entry name" value="PLAT/LH2_dom"/>
</dbReference>
<keyword evidence="4" id="KW-1185">Reference proteome</keyword>
<evidence type="ECO:0008006" key="5">
    <source>
        <dbReference type="Google" id="ProtNLM"/>
    </source>
</evidence>
<dbReference type="eggNOG" id="COG4733">
    <property type="taxonomic scope" value="Bacteria"/>
</dbReference>
<accession>C0QIA7</accession>
<sequence length="143" mass="14998">MNPFSRNVFRIFVLCAFAIVLAVTGLGCGKKGPPLPPIQEMVAPPSNLALSLAGTTATLTWSYGVKKGVPPIAGFEVDLATQGGGADDCKGCPLRFTPLDTTGAKTFEFAVEIKPGTSYYFRVRAYTGSGVFSGSSNTVQVEL</sequence>
<dbReference type="PROSITE" id="PS51257">
    <property type="entry name" value="PROKAR_LIPOPROTEIN"/>
    <property type="match status" value="1"/>
</dbReference>